<dbReference type="RefSeq" id="WP_025359763.1">
    <property type="nucleotide sequence ID" value="NZ_BAAABQ010000096.1"/>
</dbReference>
<name>A0ABR6BEB8_9PSEU</name>
<keyword evidence="1" id="KW-0378">Hydrolase</keyword>
<evidence type="ECO:0000313" key="2">
    <source>
        <dbReference type="Proteomes" id="UP000517916"/>
    </source>
</evidence>
<gene>
    <name evidence="1" type="ORF">BC739_002255</name>
</gene>
<comment type="caution">
    <text evidence="1">The sequence shown here is derived from an EMBL/GenBank/DDBJ whole genome shotgun (WGS) entry which is preliminary data.</text>
</comment>
<reference evidence="1 2" key="1">
    <citation type="submission" date="2020-08" db="EMBL/GenBank/DDBJ databases">
        <title>Genomic Encyclopedia of Archaeal and Bacterial Type Strains, Phase II (KMG-II): from individual species to whole genera.</title>
        <authorList>
            <person name="Goeker M."/>
        </authorList>
    </citation>
    <scope>NUCLEOTIDE SEQUENCE [LARGE SCALE GENOMIC DNA]</scope>
    <source>
        <strain evidence="1 2">DSM 43850</strain>
    </source>
</reference>
<keyword evidence="2" id="KW-1185">Reference proteome</keyword>
<evidence type="ECO:0000313" key="1">
    <source>
        <dbReference type="EMBL" id="MBA8925056.1"/>
    </source>
</evidence>
<organism evidence="1 2">
    <name type="scientific">Kutzneria viridogrisea</name>
    <dbReference type="NCBI Taxonomy" id="47990"/>
    <lineage>
        <taxon>Bacteria</taxon>
        <taxon>Bacillati</taxon>
        <taxon>Actinomycetota</taxon>
        <taxon>Actinomycetes</taxon>
        <taxon>Pseudonocardiales</taxon>
        <taxon>Pseudonocardiaceae</taxon>
        <taxon>Kutzneria</taxon>
    </lineage>
</organism>
<accession>A0ABR6BEB8</accession>
<proteinExistence type="predicted"/>
<dbReference type="GO" id="GO:0016787">
    <property type="term" value="F:hydrolase activity"/>
    <property type="evidence" value="ECO:0007669"/>
    <property type="project" value="UniProtKB-KW"/>
</dbReference>
<dbReference type="EMBL" id="JACJID010000002">
    <property type="protein sequence ID" value="MBA8925056.1"/>
    <property type="molecule type" value="Genomic_DNA"/>
</dbReference>
<sequence length="148" mass="16562">MIQFEGQEIVHLAKGTYRWVDIKRFRCDGAPRDLLAELIAHPQYRDHYAGPPADEQGEHSLHGPYRLEAITVDSFEPTTPVEACRVLRAWTDDPALDRVYPMLDNGTVHALRATVHHEWGWVVGGLGGFHEFVVIAPPGLTLIVASDD</sequence>
<dbReference type="Proteomes" id="UP000517916">
    <property type="component" value="Unassembled WGS sequence"/>
</dbReference>
<protein>
    <submittedName>
        <fullName evidence="1">Murein DD-endopeptidase MepM/ murein hydrolase activator NlpD</fullName>
    </submittedName>
</protein>